<dbReference type="PANTHER" id="PTHR47990">
    <property type="entry name" value="2-OXOGLUTARATE (2OG) AND FE(II)-DEPENDENT OXYGENASE SUPERFAMILY PROTEIN-RELATED"/>
    <property type="match status" value="1"/>
</dbReference>
<dbReference type="GO" id="GO:0016491">
    <property type="term" value="F:oxidoreductase activity"/>
    <property type="evidence" value="ECO:0007669"/>
    <property type="project" value="UniProtKB-KW"/>
</dbReference>
<evidence type="ECO:0000313" key="5">
    <source>
        <dbReference type="EMBL" id="ABK24846.1"/>
    </source>
</evidence>
<dbReference type="GO" id="GO:0046872">
    <property type="term" value="F:metal ion binding"/>
    <property type="evidence" value="ECO:0007669"/>
    <property type="project" value="UniProtKB-KW"/>
</dbReference>
<protein>
    <recommendedName>
        <fullName evidence="4">Fe2OG dioxygenase domain-containing protein</fullName>
    </recommendedName>
</protein>
<feature type="domain" description="Fe2OG dioxygenase" evidence="4">
    <location>
        <begin position="194"/>
        <end position="299"/>
    </location>
</feature>
<dbReference type="Pfam" id="PF14226">
    <property type="entry name" value="DIOX_N"/>
    <property type="match status" value="1"/>
</dbReference>
<dbReference type="Pfam" id="PF03171">
    <property type="entry name" value="2OG-FeII_Oxy"/>
    <property type="match status" value="1"/>
</dbReference>
<organism evidence="5">
    <name type="scientific">Picea sitchensis</name>
    <name type="common">Sitka spruce</name>
    <name type="synonym">Pinus sitchensis</name>
    <dbReference type="NCBI Taxonomy" id="3332"/>
    <lineage>
        <taxon>Eukaryota</taxon>
        <taxon>Viridiplantae</taxon>
        <taxon>Streptophyta</taxon>
        <taxon>Embryophyta</taxon>
        <taxon>Tracheophyta</taxon>
        <taxon>Spermatophyta</taxon>
        <taxon>Pinopsida</taxon>
        <taxon>Pinidae</taxon>
        <taxon>Conifers I</taxon>
        <taxon>Pinales</taxon>
        <taxon>Pinaceae</taxon>
        <taxon>Picea</taxon>
    </lineage>
</organism>
<dbReference type="Gene3D" id="2.60.120.330">
    <property type="entry name" value="B-lactam Antibiotic, Isopenicillin N Synthase, Chain"/>
    <property type="match status" value="1"/>
</dbReference>
<evidence type="ECO:0000256" key="1">
    <source>
        <dbReference type="ARBA" id="ARBA00022723"/>
    </source>
</evidence>
<reference evidence="5" key="1">
    <citation type="journal article" date="2008" name="BMC Genomics">
        <title>A conifer genomics resource of 200,000 spruce (Picea spp.) ESTs and 6,464 high-quality, sequence-finished full-length cDNAs for Sitka spruce (Picea sitchensis).</title>
        <authorList>
            <person name="Ralph S.G."/>
            <person name="Chun H.J."/>
            <person name="Kolosova N."/>
            <person name="Cooper D."/>
            <person name="Oddy C."/>
            <person name="Ritland C.E."/>
            <person name="Kirkpatrick R."/>
            <person name="Moore R."/>
            <person name="Barber S."/>
            <person name="Holt R.A."/>
            <person name="Jones S.J."/>
            <person name="Marra M.A."/>
            <person name="Douglas C.J."/>
            <person name="Ritland K."/>
            <person name="Bohlmann J."/>
        </authorList>
    </citation>
    <scope>NUCLEOTIDE SEQUENCE</scope>
    <source>
        <tissue evidence="5">Green portion of the leader tissue</tissue>
    </source>
</reference>
<keyword evidence="3" id="KW-0560">Oxidoreductase</keyword>
<dbReference type="EMBL" id="EF085542">
    <property type="protein sequence ID" value="ABK24846.1"/>
    <property type="molecule type" value="mRNA"/>
</dbReference>
<evidence type="ECO:0000256" key="3">
    <source>
        <dbReference type="RuleBase" id="RU003682"/>
    </source>
</evidence>
<evidence type="ECO:0000259" key="4">
    <source>
        <dbReference type="PROSITE" id="PS51471"/>
    </source>
</evidence>
<name>A9NW35_PICSI</name>
<accession>A9NW35</accession>
<dbReference type="PROSITE" id="PS51471">
    <property type="entry name" value="FE2OG_OXY"/>
    <property type="match status" value="1"/>
</dbReference>
<dbReference type="InterPro" id="IPR005123">
    <property type="entry name" value="Oxoglu/Fe-dep_dioxygenase_dom"/>
</dbReference>
<dbReference type="InterPro" id="IPR050231">
    <property type="entry name" value="Iron_ascorbate_oxido_reductase"/>
</dbReference>
<dbReference type="InterPro" id="IPR027443">
    <property type="entry name" value="IPNS-like_sf"/>
</dbReference>
<keyword evidence="2 3" id="KW-0408">Iron</keyword>
<dbReference type="InterPro" id="IPR044861">
    <property type="entry name" value="IPNS-like_FE2OG_OXY"/>
</dbReference>
<evidence type="ECO:0000256" key="2">
    <source>
        <dbReference type="ARBA" id="ARBA00023004"/>
    </source>
</evidence>
<dbReference type="InterPro" id="IPR026992">
    <property type="entry name" value="DIOX_N"/>
</dbReference>
<proteinExistence type="evidence at transcript level"/>
<sequence length="350" mass="39409">MLRDLLPTTTLMAPAIPNSPDSCSAAAPPTDLRDIDIDIPVFDLSHIQSERQAGEGFDPDYEENLLLSEFRRCCEDWGCFRLTNHGIPDALIGRVETLCRNVFKLPTETKEKNVSTVPYGGYIQGGSAAPFYESLGIGPHFEAIHEFSDLMWPHGNENFCQVMREYLEKKKELCDRIHKIILASLGVSNYYASHFEHCKLWFRMNEYQVSCDESSGLISLPAHTDGGSIAILHEDEVGGLQVLSKAGNWVNVKPTPNSFIVFLGDTLQAWSNKRFHSGKHRVIVKGRQSRLSLAFFTLFLDETAIDAPPELVDNEHPRHYRAFHYPEYIASKAANTITGEWENMLDAYAA</sequence>
<comment type="similarity">
    <text evidence="3">Belongs to the iron/ascorbate-dependent oxidoreductase family.</text>
</comment>
<dbReference type="SUPFAM" id="SSF51197">
    <property type="entry name" value="Clavaminate synthase-like"/>
    <property type="match status" value="1"/>
</dbReference>
<keyword evidence="1 3" id="KW-0479">Metal-binding</keyword>
<dbReference type="AlphaFoldDB" id="A9NW35"/>